<comment type="catalytic activity">
    <reaction evidence="8">
        <text>L-threonyl-[protein] + ATP = 3-O-(5'-adenylyl)-L-threonyl-[protein] + diphosphate</text>
        <dbReference type="Rhea" id="RHEA:54292"/>
        <dbReference type="Rhea" id="RHEA-COMP:11060"/>
        <dbReference type="Rhea" id="RHEA-COMP:13847"/>
        <dbReference type="ChEBI" id="CHEBI:30013"/>
        <dbReference type="ChEBI" id="CHEBI:30616"/>
        <dbReference type="ChEBI" id="CHEBI:33019"/>
        <dbReference type="ChEBI" id="CHEBI:138113"/>
        <dbReference type="EC" id="2.7.7.108"/>
    </reaction>
</comment>
<evidence type="ECO:0000256" key="6">
    <source>
        <dbReference type="ARBA" id="ARBA00022840"/>
    </source>
</evidence>
<evidence type="ECO:0000313" key="10">
    <source>
        <dbReference type="Proteomes" id="UP000005297"/>
    </source>
</evidence>
<keyword evidence="10" id="KW-1185">Reference proteome</keyword>
<dbReference type="NCBIfam" id="NF000658">
    <property type="entry name" value="PRK00029.1"/>
    <property type="match status" value="1"/>
</dbReference>
<dbReference type="HAMAP" id="MF_00692">
    <property type="entry name" value="SelO"/>
    <property type="match status" value="1"/>
</dbReference>
<comment type="catalytic activity">
    <reaction evidence="8">
        <text>L-histidyl-[protein] + UTP = N(tele)-(5'-uridylyl)-L-histidyl-[protein] + diphosphate</text>
        <dbReference type="Rhea" id="RHEA:83891"/>
        <dbReference type="Rhea" id="RHEA-COMP:9745"/>
        <dbReference type="Rhea" id="RHEA-COMP:20239"/>
        <dbReference type="ChEBI" id="CHEBI:29979"/>
        <dbReference type="ChEBI" id="CHEBI:33019"/>
        <dbReference type="ChEBI" id="CHEBI:46398"/>
        <dbReference type="ChEBI" id="CHEBI:233474"/>
    </reaction>
</comment>
<comment type="similarity">
    <text evidence="1 8">Belongs to the SELO family.</text>
</comment>
<comment type="function">
    <text evidence="8">Nucleotidyltransferase involved in the post-translational modification of proteins. It can catalyze the addition of adenosine monophosphate (AMP) or uridine monophosphate (UMP) to a protein, resulting in modifications known as AMPylation and UMPylation.</text>
</comment>
<dbReference type="Pfam" id="PF02696">
    <property type="entry name" value="SelO"/>
    <property type="match status" value="1"/>
</dbReference>
<feature type="binding site" evidence="8">
    <location>
        <position position="250"/>
    </location>
    <ligand>
        <name>Mg(2+)</name>
        <dbReference type="ChEBI" id="CHEBI:18420"/>
    </ligand>
</feature>
<dbReference type="InParanoid" id="Q0EY40"/>
<comment type="catalytic activity">
    <reaction evidence="8">
        <text>L-seryl-[protein] + ATP = 3-O-(5'-adenylyl)-L-seryl-[protein] + diphosphate</text>
        <dbReference type="Rhea" id="RHEA:58120"/>
        <dbReference type="Rhea" id="RHEA-COMP:9863"/>
        <dbReference type="Rhea" id="RHEA-COMP:15073"/>
        <dbReference type="ChEBI" id="CHEBI:29999"/>
        <dbReference type="ChEBI" id="CHEBI:30616"/>
        <dbReference type="ChEBI" id="CHEBI:33019"/>
        <dbReference type="ChEBI" id="CHEBI:142516"/>
        <dbReference type="EC" id="2.7.7.108"/>
    </reaction>
</comment>
<evidence type="ECO:0000256" key="1">
    <source>
        <dbReference type="ARBA" id="ARBA00009747"/>
    </source>
</evidence>
<comment type="catalytic activity">
    <reaction evidence="8">
        <text>L-tyrosyl-[protein] + ATP = O-(5'-adenylyl)-L-tyrosyl-[protein] + diphosphate</text>
        <dbReference type="Rhea" id="RHEA:54288"/>
        <dbReference type="Rhea" id="RHEA-COMP:10136"/>
        <dbReference type="Rhea" id="RHEA-COMP:13846"/>
        <dbReference type="ChEBI" id="CHEBI:30616"/>
        <dbReference type="ChEBI" id="CHEBI:33019"/>
        <dbReference type="ChEBI" id="CHEBI:46858"/>
        <dbReference type="ChEBI" id="CHEBI:83624"/>
        <dbReference type="EC" id="2.7.7.108"/>
    </reaction>
</comment>
<sequence length="491" mass="54710">MRPILFENTYAALPERFYQRIHPEQAPIPELIRVNEALAEAFNLDIDWLRSADGVAMFSGSRLPESSQAIAMAYAGHQFGGLSPQLGDGRAHLLGELVDSHGVRFDVHLKGSGRTAFSRRGDGKAALGPVLREYIVSEAFAALGIPATRTLAAVLTGEHVFRDGSVPGAVLTRMAQSHVRVGTFQYFAIRNDREGVTLLADYVIERHFPELRQAENPYLALFEAVALRQAELIARWMGIGFIHGVMNTDNMQVVGETIDFGPCAFMDRFHPDKVFSSIDAAGRYAWNRQSRMAKWNLARLAEALLPLIDADQTKAIAAAEAVLAQFSEAFRNHYVSIYSAKLGLAEADENQADNEAFIRQTLSVLADNAVDFTLFFRHLTQVAEGEEEGALVALFADAGAGSRWLELWRQRLADRPDREAAVKLMKQSNPIYIPRNHRVEQVIEQAQQGNFAPFHELVDLLSHPFDEQPGFEHYELPPEPHEEVQETFCGT</sequence>
<feature type="binding site" evidence="8">
    <location>
        <position position="259"/>
    </location>
    <ligand>
        <name>ATP</name>
        <dbReference type="ChEBI" id="CHEBI:30616"/>
    </ligand>
</feature>
<dbReference type="EC" id="2.7.7.108" evidence="8"/>
<accession>Q0EY40</accession>
<comment type="catalytic activity">
    <reaction evidence="8">
        <text>L-tyrosyl-[protein] + UTP = O-(5'-uridylyl)-L-tyrosyl-[protein] + diphosphate</text>
        <dbReference type="Rhea" id="RHEA:83887"/>
        <dbReference type="Rhea" id="RHEA-COMP:10136"/>
        <dbReference type="Rhea" id="RHEA-COMP:20238"/>
        <dbReference type="ChEBI" id="CHEBI:33019"/>
        <dbReference type="ChEBI" id="CHEBI:46398"/>
        <dbReference type="ChEBI" id="CHEBI:46858"/>
        <dbReference type="ChEBI" id="CHEBI:90602"/>
    </reaction>
</comment>
<dbReference type="RefSeq" id="WP_009851389.1">
    <property type="nucleotide sequence ID" value="NZ_DS022295.1"/>
</dbReference>
<dbReference type="GO" id="GO:0005524">
    <property type="term" value="F:ATP binding"/>
    <property type="evidence" value="ECO:0007669"/>
    <property type="project" value="UniProtKB-UniRule"/>
</dbReference>
<evidence type="ECO:0000256" key="5">
    <source>
        <dbReference type="ARBA" id="ARBA00022741"/>
    </source>
</evidence>
<keyword evidence="2 8" id="KW-0808">Transferase</keyword>
<feature type="active site" description="Proton acceptor" evidence="8">
    <location>
        <position position="249"/>
    </location>
</feature>
<dbReference type="GO" id="GO:0000287">
    <property type="term" value="F:magnesium ion binding"/>
    <property type="evidence" value="ECO:0007669"/>
    <property type="project" value="UniProtKB-UniRule"/>
</dbReference>
<name>Q0EY40_9PROT</name>
<evidence type="ECO:0000256" key="8">
    <source>
        <dbReference type="HAMAP-Rule" id="MF_00692"/>
    </source>
</evidence>
<feature type="binding site" evidence="8">
    <location>
        <position position="259"/>
    </location>
    <ligand>
        <name>Mg(2+)</name>
        <dbReference type="ChEBI" id="CHEBI:18420"/>
    </ligand>
</feature>
<feature type="binding site" evidence="8">
    <location>
        <position position="123"/>
    </location>
    <ligand>
        <name>ATP</name>
        <dbReference type="ChEBI" id="CHEBI:30616"/>
    </ligand>
</feature>
<dbReference type="FunCoup" id="Q0EY40">
    <property type="interactions" value="405"/>
</dbReference>
<reference evidence="9 10" key="1">
    <citation type="submission" date="2006-09" db="EMBL/GenBank/DDBJ databases">
        <authorList>
            <person name="Emerson D."/>
            <person name="Ferriera S."/>
            <person name="Johnson J."/>
            <person name="Kravitz S."/>
            <person name="Halpern A."/>
            <person name="Remington K."/>
            <person name="Beeson K."/>
            <person name="Tran B."/>
            <person name="Rogers Y.-H."/>
            <person name="Friedman R."/>
            <person name="Venter J.C."/>
        </authorList>
    </citation>
    <scope>NUCLEOTIDE SEQUENCE [LARGE SCALE GENOMIC DNA]</scope>
    <source>
        <strain evidence="9 10">PV-1</strain>
    </source>
</reference>
<dbReference type="EC" id="2.7.7.-" evidence="8"/>
<dbReference type="OrthoDB" id="5298842at2"/>
<keyword evidence="3 8" id="KW-0548">Nucleotidyltransferase</keyword>
<dbReference type="InterPro" id="IPR003846">
    <property type="entry name" value="SelO"/>
</dbReference>
<comment type="cofactor">
    <cofactor evidence="8">
        <name>Mg(2+)</name>
        <dbReference type="ChEBI" id="CHEBI:18420"/>
    </cofactor>
    <cofactor evidence="8">
        <name>Mn(2+)</name>
        <dbReference type="ChEBI" id="CHEBI:29035"/>
    </cofactor>
</comment>
<gene>
    <name evidence="8" type="primary">ydiU</name>
    <name evidence="8" type="synonym">selO</name>
    <name evidence="9" type="ORF">SPV1_05477</name>
</gene>
<keyword evidence="5 8" id="KW-0547">Nucleotide-binding</keyword>
<protein>
    <recommendedName>
        <fullName evidence="8">Protein nucleotidyltransferase YdiU</fullName>
        <ecNumber evidence="8">2.7.7.-</ecNumber>
    </recommendedName>
    <alternativeName>
        <fullName evidence="8">Protein adenylyltransferase YdiU</fullName>
        <ecNumber evidence="8">2.7.7.108</ecNumber>
    </alternativeName>
    <alternativeName>
        <fullName evidence="8">Protein uridylyltransferase YdiU</fullName>
        <ecNumber evidence="8">2.7.7.-</ecNumber>
    </alternativeName>
</protein>
<dbReference type="PANTHER" id="PTHR32057">
    <property type="entry name" value="PROTEIN ADENYLYLTRANSFERASE SELO, MITOCHONDRIAL"/>
    <property type="match status" value="1"/>
</dbReference>
<evidence type="ECO:0000256" key="7">
    <source>
        <dbReference type="ARBA" id="ARBA00022842"/>
    </source>
</evidence>
<dbReference type="HOGENOM" id="CLU_010245_4_1_0"/>
<evidence type="ECO:0000256" key="2">
    <source>
        <dbReference type="ARBA" id="ARBA00022679"/>
    </source>
</evidence>
<dbReference type="EMBL" id="AATS01000011">
    <property type="protein sequence ID" value="EAU54186.1"/>
    <property type="molecule type" value="Genomic_DNA"/>
</dbReference>
<feature type="binding site" evidence="8">
    <location>
        <position position="180"/>
    </location>
    <ligand>
        <name>ATP</name>
        <dbReference type="ChEBI" id="CHEBI:30616"/>
    </ligand>
</feature>
<keyword evidence="8" id="KW-0464">Manganese</keyword>
<dbReference type="GO" id="GO:0030145">
    <property type="term" value="F:manganese ion binding"/>
    <property type="evidence" value="ECO:0007669"/>
    <property type="project" value="UniProtKB-UniRule"/>
</dbReference>
<dbReference type="Proteomes" id="UP000005297">
    <property type="component" value="Unassembled WGS sequence"/>
</dbReference>
<organism evidence="9 10">
    <name type="scientific">Mariprofundus ferrooxydans PV-1</name>
    <dbReference type="NCBI Taxonomy" id="314345"/>
    <lineage>
        <taxon>Bacteria</taxon>
        <taxon>Pseudomonadati</taxon>
        <taxon>Pseudomonadota</taxon>
        <taxon>Candidatius Mariprofundia</taxon>
        <taxon>Mariprofundales</taxon>
        <taxon>Mariprofundaceae</taxon>
        <taxon>Mariprofundus</taxon>
    </lineage>
</organism>
<dbReference type="STRING" id="314344.AL013_05845"/>
<feature type="binding site" evidence="8">
    <location>
        <position position="173"/>
    </location>
    <ligand>
        <name>ATP</name>
        <dbReference type="ChEBI" id="CHEBI:30616"/>
    </ligand>
</feature>
<evidence type="ECO:0000256" key="3">
    <source>
        <dbReference type="ARBA" id="ARBA00022695"/>
    </source>
</evidence>
<keyword evidence="7 8" id="KW-0460">Magnesium</keyword>
<comment type="catalytic activity">
    <reaction evidence="8">
        <text>L-seryl-[protein] + UTP = O-(5'-uridylyl)-L-seryl-[protein] + diphosphate</text>
        <dbReference type="Rhea" id="RHEA:64604"/>
        <dbReference type="Rhea" id="RHEA-COMP:9863"/>
        <dbReference type="Rhea" id="RHEA-COMP:16635"/>
        <dbReference type="ChEBI" id="CHEBI:29999"/>
        <dbReference type="ChEBI" id="CHEBI:33019"/>
        <dbReference type="ChEBI" id="CHEBI:46398"/>
        <dbReference type="ChEBI" id="CHEBI:156051"/>
    </reaction>
</comment>
<dbReference type="GO" id="GO:0070733">
    <property type="term" value="F:AMPylase activity"/>
    <property type="evidence" value="ECO:0007669"/>
    <property type="project" value="UniProtKB-EC"/>
</dbReference>
<dbReference type="PANTHER" id="PTHR32057:SF14">
    <property type="entry name" value="PROTEIN ADENYLYLTRANSFERASE SELO, MITOCHONDRIAL"/>
    <property type="match status" value="1"/>
</dbReference>
<proteinExistence type="inferred from homology"/>
<feature type="binding site" evidence="8">
    <location>
        <position position="89"/>
    </location>
    <ligand>
        <name>ATP</name>
        <dbReference type="ChEBI" id="CHEBI:30616"/>
    </ligand>
</feature>
<keyword evidence="6 8" id="KW-0067">ATP-binding</keyword>
<keyword evidence="4 8" id="KW-0479">Metal-binding</keyword>
<evidence type="ECO:0000256" key="4">
    <source>
        <dbReference type="ARBA" id="ARBA00022723"/>
    </source>
</evidence>
<feature type="binding site" evidence="8">
    <location>
        <position position="122"/>
    </location>
    <ligand>
        <name>ATP</name>
        <dbReference type="ChEBI" id="CHEBI:30616"/>
    </ligand>
</feature>
<evidence type="ECO:0000313" key="9">
    <source>
        <dbReference type="EMBL" id="EAU54186.1"/>
    </source>
</evidence>
<feature type="binding site" evidence="8">
    <location>
        <position position="110"/>
    </location>
    <ligand>
        <name>ATP</name>
        <dbReference type="ChEBI" id="CHEBI:30616"/>
    </ligand>
</feature>
<comment type="caution">
    <text evidence="9">The sequence shown here is derived from an EMBL/GenBank/DDBJ whole genome shotgun (WGS) entry which is preliminary data.</text>
</comment>
<feature type="binding site" evidence="8">
    <location>
        <position position="90"/>
    </location>
    <ligand>
        <name>ATP</name>
        <dbReference type="ChEBI" id="CHEBI:30616"/>
    </ligand>
</feature>
<dbReference type="AlphaFoldDB" id="Q0EY40"/>
<dbReference type="eggNOG" id="COG0397">
    <property type="taxonomic scope" value="Bacteria"/>
</dbReference>
<feature type="binding site" evidence="8">
    <location>
        <position position="87"/>
    </location>
    <ligand>
        <name>ATP</name>
        <dbReference type="ChEBI" id="CHEBI:30616"/>
    </ligand>
</feature>